<evidence type="ECO:0000256" key="1">
    <source>
        <dbReference type="ARBA" id="ARBA00022729"/>
    </source>
</evidence>
<feature type="domain" description="PBP" evidence="2">
    <location>
        <begin position="106"/>
        <end position="293"/>
    </location>
</feature>
<dbReference type="EMBL" id="CP017686">
    <property type="protein sequence ID" value="AYQ55030.1"/>
    <property type="molecule type" value="Genomic_DNA"/>
</dbReference>
<protein>
    <recommendedName>
        <fullName evidence="2">PBP domain-containing protein</fullName>
    </recommendedName>
</protein>
<keyword evidence="1" id="KW-0732">Signal</keyword>
<evidence type="ECO:0000313" key="3">
    <source>
        <dbReference type="EMBL" id="AYQ55030.1"/>
    </source>
</evidence>
<gene>
    <name evidence="3" type="ORF">BKD89_04330</name>
</gene>
<dbReference type="PANTHER" id="PTHR30570">
    <property type="entry name" value="PERIPLASMIC PHOSPHATE BINDING COMPONENT OF PHOSPHATE ABC TRANSPORTER"/>
    <property type="match status" value="1"/>
</dbReference>
<dbReference type="InterPro" id="IPR024370">
    <property type="entry name" value="PBP_domain"/>
</dbReference>
<dbReference type="SUPFAM" id="SSF53850">
    <property type="entry name" value="Periplasmic binding protein-like II"/>
    <property type="match status" value="2"/>
</dbReference>
<dbReference type="Pfam" id="PF12849">
    <property type="entry name" value="PBP_like_2"/>
    <property type="match status" value="1"/>
</dbReference>
<dbReference type="OMA" id="IEWIVAY"/>
<accession>A0A3G3IGQ3</accession>
<dbReference type="InterPro" id="IPR050811">
    <property type="entry name" value="Phosphate_ABC_transporter"/>
</dbReference>
<dbReference type="AlphaFoldDB" id="A0A3G3IGQ3"/>
<evidence type="ECO:0000313" key="4">
    <source>
        <dbReference type="Proteomes" id="UP000273278"/>
    </source>
</evidence>
<dbReference type="Proteomes" id="UP000273278">
    <property type="component" value="Chromosome"/>
</dbReference>
<reference evidence="3 4" key="1">
    <citation type="submission" date="2016-10" db="EMBL/GenBank/DDBJ databases">
        <title>Complete genome of the TMA-utilizing, human hosted archaeon Methanomethylophilus alvus Gen. nov, sp. nov., strain Mx-05, derived from a pure culture.</title>
        <authorList>
            <person name="Brugere J.-F."/>
            <person name="Ben Hania W."/>
            <person name="Chaudhary P.P."/>
            <person name="Gaci N."/>
            <person name="Borrel G."/>
            <person name="Cao Van Tuat L."/>
            <person name="Fardeau M.-L."/>
            <person name="Harris H.M.B."/>
            <person name="O'Toole P.W."/>
            <person name="Ollivier B."/>
        </authorList>
    </citation>
    <scope>NUCLEOTIDE SEQUENCE [LARGE SCALE GENOMIC DNA]</scope>
    <source>
        <strain evidence="3 4">Mx-05</strain>
    </source>
</reference>
<name>A0A3G3IGQ3_9ARCH</name>
<dbReference type="PANTHER" id="PTHR30570:SF1">
    <property type="entry name" value="PHOSPHATE-BINDING PROTEIN PSTS"/>
    <property type="match status" value="1"/>
</dbReference>
<evidence type="ECO:0000259" key="2">
    <source>
        <dbReference type="Pfam" id="PF12849"/>
    </source>
</evidence>
<dbReference type="Gene3D" id="3.40.190.10">
    <property type="entry name" value="Periplasmic binding protein-like II"/>
    <property type="match status" value="3"/>
</dbReference>
<proteinExistence type="predicted"/>
<sequence>MKIAAVAAIAIIAIAGVAVFMMNSDDGKDDAKFEIMNVEGVDATVDNVVNGSYTLQRGLILATKGTASGAVADLISYVLSAEGQAIVEDNDYIAVDSSAPAYKSTIDDKTSYSITIQGSTTVNPIMMAVEEEYEKIHPNVRISITANGSGTGAAAAIDGTADIGMLSRDLKTSETDAGLVPTVIGKDGIAIIVNKSVTGIDNLTLDQIAKIYDGTYTNWNQLGGVDHAIDVCGRESSSGTRGAFEELLSGKVAGFSSSSVTDKMVEFASNNALLTHIETTDYSIGYVSLGIALEAL</sequence>
<organism evidence="3 4">
    <name type="scientific">Methanomethylophilus alvi</name>
    <dbReference type="NCBI Taxonomy" id="1291540"/>
    <lineage>
        <taxon>Archaea</taxon>
        <taxon>Methanobacteriati</taxon>
        <taxon>Thermoplasmatota</taxon>
        <taxon>Thermoplasmata</taxon>
        <taxon>Methanomassiliicoccales</taxon>
        <taxon>Methanomethylophilaceae</taxon>
        <taxon>Methanomethylophilus</taxon>
    </lineage>
</organism>